<evidence type="ECO:0008006" key="8">
    <source>
        <dbReference type="Google" id="ProtNLM"/>
    </source>
</evidence>
<evidence type="ECO:0000313" key="6">
    <source>
        <dbReference type="EnsemblMetazoa" id="SMAR008409-PA"/>
    </source>
</evidence>
<name>T1J478_STRMM</name>
<keyword evidence="7" id="KW-1185">Reference proteome</keyword>
<evidence type="ECO:0000259" key="5">
    <source>
        <dbReference type="Pfam" id="PF16350"/>
    </source>
</evidence>
<dbReference type="InterPro" id="IPR032503">
    <property type="entry name" value="FAO_M"/>
</dbReference>
<dbReference type="SUPFAM" id="SSF103025">
    <property type="entry name" value="Folate-binding domain"/>
    <property type="match status" value="1"/>
</dbReference>
<dbReference type="SUPFAM" id="SSF51905">
    <property type="entry name" value="FAD/NAD(P)-binding domain"/>
    <property type="match status" value="1"/>
</dbReference>
<dbReference type="Gene3D" id="2.40.30.110">
    <property type="entry name" value="Aminomethyltransferase beta-barrel domains"/>
    <property type="match status" value="1"/>
</dbReference>
<dbReference type="InterPro" id="IPR006222">
    <property type="entry name" value="GCVT_N"/>
</dbReference>
<feature type="domain" description="FAD dependent oxidoreductase" evidence="2">
    <location>
        <begin position="12"/>
        <end position="366"/>
    </location>
</feature>
<accession>T1J478</accession>
<dbReference type="Proteomes" id="UP000014500">
    <property type="component" value="Unassembled WGS sequence"/>
</dbReference>
<dbReference type="Gene3D" id="3.30.9.10">
    <property type="entry name" value="D-Amino Acid Oxidase, subunit A, domain 2"/>
    <property type="match status" value="1"/>
</dbReference>
<dbReference type="EnsemblMetazoa" id="SMAR008409-RA">
    <property type="protein sequence ID" value="SMAR008409-PA"/>
    <property type="gene ID" value="SMAR008409"/>
</dbReference>
<dbReference type="STRING" id="126957.T1J478"/>
<dbReference type="InterPro" id="IPR006076">
    <property type="entry name" value="FAD-dep_OxRdtase"/>
</dbReference>
<dbReference type="PANTHER" id="PTHR13847">
    <property type="entry name" value="SARCOSINE DEHYDROGENASE-RELATED"/>
    <property type="match status" value="1"/>
</dbReference>
<evidence type="ECO:0000256" key="1">
    <source>
        <dbReference type="ARBA" id="ARBA00008609"/>
    </source>
</evidence>
<dbReference type="InterPro" id="IPR013977">
    <property type="entry name" value="GcvT_C"/>
</dbReference>
<protein>
    <recommendedName>
        <fullName evidence="8">Pyruvate dehydrogenase phosphatase regulatory subunit, mitochondrial</fullName>
    </recommendedName>
</protein>
<dbReference type="Pfam" id="PF01266">
    <property type="entry name" value="DAO"/>
    <property type="match status" value="1"/>
</dbReference>
<sequence length="826" mass="92614">MMSASYLPKQARVVVCGAGVVGTSVAYHLAKRGCVDVVLLESSRVGSGTSWHGSGLVSQFRSPSERNLISYSAQLYEQLQESGHNVGWQQCGSLNIAQSKNRWISLRRFYAQSQATDLDCQLLTPKEISELHPLLNVDDIQGGVWVPSDGVAQSILLCNTLAKLAQQQGVKIIENCKVNYVHTNHETVSSIETAKGRIDCEYFVNCSGLWSHDVALNTDTPVRVPIHAALHTYITTKTVDDVNISHLPFVQDYDGRIYVREWKKGLLAGGHELLGKPVTPRQTLEFQHMPEDWERFKPLYQMMKKRFPLFGRVAIENVYTAPENFTPDGKWIVGESPEVKNYFVGCGMNGNSVPGAGGLGKALADWIVDGESAYYVLPFDIKRFIGLHNNKKFLSERVKEIAAKQYTLKFPMQSEFRLARKLRCSPLYTLEEAAGGVFGERMCCERALYFNPYSKGGNAAHIMGPGTFGKPDWFDFVKEEVITCRTGVGLIDLSSLTKMELSSNGTEVVSFLQLLCANDVDVPVNYIVQTGMLNDHGGYFMVCPTFQHTRIKEWLSRHLPMDGSVAFNDVTSMYTVLNVVGPKSKELMAELTCSDMNLPPFTCREMNLGYASEIMVLGFTNAAEPGYSIFVPSEYALHIYDRLRAVGRDYGLRNVGYYAVRFLRIEKFIPFWGEEMDCITTPYEVNRGYKVKLEKDYFIGKMALLKQKQTGVKRRLVHFTFENHDLEQDYWPWGKEPILRNGQIVGLTTSSGYGVTLDKLVCMGFVHKGTGVSNEFVTGKNVKFEIDLAGKKCPVHASLHPPKIPVITLDSTQQYSPKVRGKVQIH</sequence>
<dbReference type="Gene3D" id="3.30.70.1400">
    <property type="entry name" value="Aminomethyltransferase beta-barrel domains"/>
    <property type="match status" value="1"/>
</dbReference>
<dbReference type="AlphaFoldDB" id="T1J478"/>
<dbReference type="Pfam" id="PF08669">
    <property type="entry name" value="GCV_T_C"/>
    <property type="match status" value="1"/>
</dbReference>
<dbReference type="Pfam" id="PF01571">
    <property type="entry name" value="GCV_T"/>
    <property type="match status" value="1"/>
</dbReference>
<dbReference type="EMBL" id="JH431841">
    <property type="status" value="NOT_ANNOTATED_CDS"/>
    <property type="molecule type" value="Genomic_DNA"/>
</dbReference>
<evidence type="ECO:0000259" key="3">
    <source>
        <dbReference type="Pfam" id="PF01571"/>
    </source>
</evidence>
<feature type="domain" description="FAD dependent oxidoreductase central" evidence="5">
    <location>
        <begin position="369"/>
        <end position="425"/>
    </location>
</feature>
<reference evidence="6" key="2">
    <citation type="submission" date="2015-02" db="UniProtKB">
        <authorList>
            <consortium name="EnsemblMetazoa"/>
        </authorList>
    </citation>
    <scope>IDENTIFICATION</scope>
</reference>
<organism evidence="6 7">
    <name type="scientific">Strigamia maritima</name>
    <name type="common">European centipede</name>
    <name type="synonym">Geophilus maritimus</name>
    <dbReference type="NCBI Taxonomy" id="126957"/>
    <lineage>
        <taxon>Eukaryota</taxon>
        <taxon>Metazoa</taxon>
        <taxon>Ecdysozoa</taxon>
        <taxon>Arthropoda</taxon>
        <taxon>Myriapoda</taxon>
        <taxon>Chilopoda</taxon>
        <taxon>Pleurostigmophora</taxon>
        <taxon>Geophilomorpha</taxon>
        <taxon>Linotaeniidae</taxon>
        <taxon>Strigamia</taxon>
    </lineage>
</organism>
<dbReference type="HOGENOM" id="CLU_007884_11_0_1"/>
<dbReference type="InterPro" id="IPR027266">
    <property type="entry name" value="TrmE/GcvT-like"/>
</dbReference>
<proteinExistence type="inferred from homology"/>
<evidence type="ECO:0000259" key="2">
    <source>
        <dbReference type="Pfam" id="PF01266"/>
    </source>
</evidence>
<dbReference type="InterPro" id="IPR036188">
    <property type="entry name" value="FAD/NAD-bd_sf"/>
</dbReference>
<comment type="similarity">
    <text evidence="1">Belongs to the GcvT family.</text>
</comment>
<dbReference type="Gene3D" id="3.30.1360.120">
    <property type="entry name" value="Probable tRNA modification gtpase trme, domain 1"/>
    <property type="match status" value="1"/>
</dbReference>
<evidence type="ECO:0000313" key="7">
    <source>
        <dbReference type="Proteomes" id="UP000014500"/>
    </source>
</evidence>
<dbReference type="PANTHER" id="PTHR13847:SF193">
    <property type="entry name" value="PYRUVATE DEHYDROGENASE PHOSPHATASE REGULATORY SUBUNIT, MITOCHONDRIAL"/>
    <property type="match status" value="1"/>
</dbReference>
<dbReference type="GO" id="GO:0005759">
    <property type="term" value="C:mitochondrial matrix"/>
    <property type="evidence" value="ECO:0007669"/>
    <property type="project" value="TreeGrafter"/>
</dbReference>
<dbReference type="Pfam" id="PF16350">
    <property type="entry name" value="FAO_M"/>
    <property type="match status" value="1"/>
</dbReference>
<feature type="domain" description="GCVT N-terminal" evidence="3">
    <location>
        <begin position="428"/>
        <end position="695"/>
    </location>
</feature>
<dbReference type="eggNOG" id="KOG2844">
    <property type="taxonomic scope" value="Eukaryota"/>
</dbReference>
<dbReference type="OMA" id="PFNVQRF"/>
<dbReference type="PhylomeDB" id="T1J478"/>
<evidence type="ECO:0000259" key="4">
    <source>
        <dbReference type="Pfam" id="PF08669"/>
    </source>
</evidence>
<dbReference type="SUPFAM" id="SSF101790">
    <property type="entry name" value="Aminomethyltransferase beta-barrel domain"/>
    <property type="match status" value="1"/>
</dbReference>
<feature type="domain" description="Aminomethyltransferase C-terminal" evidence="4">
    <location>
        <begin position="714"/>
        <end position="801"/>
    </location>
</feature>
<dbReference type="SUPFAM" id="SSF54373">
    <property type="entry name" value="FAD-linked reductases, C-terminal domain"/>
    <property type="match status" value="1"/>
</dbReference>
<dbReference type="InterPro" id="IPR029043">
    <property type="entry name" value="GcvT/YgfZ_C"/>
</dbReference>
<reference evidence="7" key="1">
    <citation type="submission" date="2011-05" db="EMBL/GenBank/DDBJ databases">
        <authorList>
            <person name="Richards S.R."/>
            <person name="Qu J."/>
            <person name="Jiang H."/>
            <person name="Jhangiani S.N."/>
            <person name="Agravi P."/>
            <person name="Goodspeed R."/>
            <person name="Gross S."/>
            <person name="Mandapat C."/>
            <person name="Jackson L."/>
            <person name="Mathew T."/>
            <person name="Pu L."/>
            <person name="Thornton R."/>
            <person name="Saada N."/>
            <person name="Wilczek-Boney K.B."/>
            <person name="Lee S."/>
            <person name="Kovar C."/>
            <person name="Wu Y."/>
            <person name="Scherer S.E."/>
            <person name="Worley K.C."/>
            <person name="Muzny D.M."/>
            <person name="Gibbs R."/>
        </authorList>
    </citation>
    <scope>NUCLEOTIDE SEQUENCE</scope>
    <source>
        <strain evidence="7">Brora</strain>
    </source>
</reference>
<dbReference type="Gene3D" id="3.50.50.60">
    <property type="entry name" value="FAD/NAD(P)-binding domain"/>
    <property type="match status" value="1"/>
</dbReference>